<dbReference type="STRING" id="90262.A0A1X2IKG0"/>
<dbReference type="Gene3D" id="3.40.250.10">
    <property type="entry name" value="Rhodanese-like domain"/>
    <property type="match status" value="1"/>
</dbReference>
<proteinExistence type="predicted"/>
<dbReference type="InterPro" id="IPR040503">
    <property type="entry name" value="TRHO_N"/>
</dbReference>
<dbReference type="SMART" id="SM00450">
    <property type="entry name" value="RHOD"/>
    <property type="match status" value="1"/>
</dbReference>
<dbReference type="SUPFAM" id="SSF52821">
    <property type="entry name" value="Rhodanese/Cell cycle control phosphatase"/>
    <property type="match status" value="1"/>
</dbReference>
<dbReference type="InterPro" id="IPR020936">
    <property type="entry name" value="TrhO"/>
</dbReference>
<dbReference type="AlphaFoldDB" id="A0A1X2IKG0"/>
<dbReference type="InterPro" id="IPR057944">
    <property type="entry name" value="TSTD2_N"/>
</dbReference>
<evidence type="ECO:0000313" key="3">
    <source>
        <dbReference type="EMBL" id="ORZ18010.1"/>
    </source>
</evidence>
<dbReference type="InterPro" id="IPR036873">
    <property type="entry name" value="Rhodanese-like_dom_sf"/>
</dbReference>
<protein>
    <recommendedName>
        <fullName evidence="2">Rhodanese domain-containing protein</fullName>
    </recommendedName>
</protein>
<organism evidence="3 4">
    <name type="scientific">Absidia repens</name>
    <dbReference type="NCBI Taxonomy" id="90262"/>
    <lineage>
        <taxon>Eukaryota</taxon>
        <taxon>Fungi</taxon>
        <taxon>Fungi incertae sedis</taxon>
        <taxon>Mucoromycota</taxon>
        <taxon>Mucoromycotina</taxon>
        <taxon>Mucoromycetes</taxon>
        <taxon>Mucorales</taxon>
        <taxon>Cunninghamellaceae</taxon>
        <taxon>Absidia</taxon>
    </lineage>
</organism>
<keyword evidence="4" id="KW-1185">Reference proteome</keyword>
<dbReference type="PROSITE" id="PS50206">
    <property type="entry name" value="RHODANESE_3"/>
    <property type="match status" value="1"/>
</dbReference>
<dbReference type="OrthoDB" id="25002at2759"/>
<evidence type="ECO:0000256" key="1">
    <source>
        <dbReference type="SAM" id="MobiDB-lite"/>
    </source>
</evidence>
<dbReference type="InterPro" id="IPR001763">
    <property type="entry name" value="Rhodanese-like_dom"/>
</dbReference>
<dbReference type="EMBL" id="MCGE01000009">
    <property type="protein sequence ID" value="ORZ18010.1"/>
    <property type="molecule type" value="Genomic_DNA"/>
</dbReference>
<name>A0A1X2IKG0_9FUNG</name>
<sequence>MIPNRKYKRQALRHFYYEKRISYDDQQQQQQQQWSCCNTLYDDKASLGRHIQAFHDQELIHLESQLANTDQQKKLNRLQSSPLTKRRSEKGTSDPIHIQCDCNQTEHRVILFYQYVQVDDPEAVAKLHVEKCGPAGWDLTGKVRIANEGLNVTLAGTMSSVDAYMDWYSHQLQQTLLSSGIGKSRDEFFKPSMGCRHVFSDNLSIKTVDEICPLRQSSITLHRLTQEDHQQHKLSPSEFHQMATKASEPQQQQQRQQSAATKQEMVLLDTRNYYESKIGQFKNSVTPPIRKFSVFPSYVDHHRQSLDGKTILTYCTGGIRCEKATAYLRQALSADTQIYMLDGGIHQYLNWVEQHPEVDPLWQGKNYVFDARQGMGLSQQSSSSIANSTNIISHCQECRKPWDTYQKCQSEHCHLLVLHCDTCRLNTNEVSFCCDDCQLGKHLTKNGGTGICACERTRKLQELEPMIEPSPIV</sequence>
<dbReference type="PANTHER" id="PTHR43268:SF6">
    <property type="entry name" value="THIOSULFATE SULFURTRANSFERASE_RHODANESE-LIKE DOMAIN-CONTAINING PROTEIN 2"/>
    <property type="match status" value="1"/>
</dbReference>
<feature type="region of interest" description="Disordered" evidence="1">
    <location>
        <begin position="226"/>
        <end position="261"/>
    </location>
</feature>
<feature type="region of interest" description="Disordered" evidence="1">
    <location>
        <begin position="75"/>
        <end position="94"/>
    </location>
</feature>
<reference evidence="3 4" key="1">
    <citation type="submission" date="2016-07" db="EMBL/GenBank/DDBJ databases">
        <title>Pervasive Adenine N6-methylation of Active Genes in Fungi.</title>
        <authorList>
            <consortium name="DOE Joint Genome Institute"/>
            <person name="Mondo S.J."/>
            <person name="Dannebaum R.O."/>
            <person name="Kuo R.C."/>
            <person name="Labutti K."/>
            <person name="Haridas S."/>
            <person name="Kuo A."/>
            <person name="Salamov A."/>
            <person name="Ahrendt S.R."/>
            <person name="Lipzen A."/>
            <person name="Sullivan W."/>
            <person name="Andreopoulos W.B."/>
            <person name="Clum A."/>
            <person name="Lindquist E."/>
            <person name="Daum C."/>
            <person name="Ramamoorthy G.K."/>
            <person name="Gryganskyi A."/>
            <person name="Culley D."/>
            <person name="Magnuson J.K."/>
            <person name="James T.Y."/>
            <person name="O'Malley M.A."/>
            <person name="Stajich J.E."/>
            <person name="Spatafora J.W."/>
            <person name="Visel A."/>
            <person name="Grigoriev I.V."/>
        </authorList>
    </citation>
    <scope>NUCLEOTIDE SEQUENCE [LARGE SCALE GENOMIC DNA]</scope>
    <source>
        <strain evidence="3 4">NRRL 1336</strain>
    </source>
</reference>
<accession>A0A1X2IKG0</accession>
<gene>
    <name evidence="3" type="ORF">BCR42DRAFT_350519</name>
</gene>
<dbReference type="Proteomes" id="UP000193560">
    <property type="component" value="Unassembled WGS sequence"/>
</dbReference>
<evidence type="ECO:0000313" key="4">
    <source>
        <dbReference type="Proteomes" id="UP000193560"/>
    </source>
</evidence>
<dbReference type="Pfam" id="PF12368">
    <property type="entry name" value="Rhodanese_C"/>
    <property type="match status" value="1"/>
</dbReference>
<dbReference type="Pfam" id="PF17773">
    <property type="entry name" value="UPF0176_N"/>
    <property type="match status" value="1"/>
</dbReference>
<dbReference type="Pfam" id="PF23949">
    <property type="entry name" value="TSTD2_N"/>
    <property type="match status" value="1"/>
</dbReference>
<dbReference type="Pfam" id="PF00581">
    <property type="entry name" value="Rhodanese"/>
    <property type="match status" value="1"/>
</dbReference>
<comment type="caution">
    <text evidence="3">The sequence shown here is derived from an EMBL/GenBank/DDBJ whole genome shotgun (WGS) entry which is preliminary data.</text>
</comment>
<dbReference type="PANTHER" id="PTHR43268">
    <property type="entry name" value="THIOSULFATE SULFURTRANSFERASE/RHODANESE-LIKE DOMAIN-CONTAINING PROTEIN 2"/>
    <property type="match status" value="1"/>
</dbReference>
<feature type="domain" description="Rhodanese" evidence="2">
    <location>
        <begin position="261"/>
        <end position="360"/>
    </location>
</feature>
<evidence type="ECO:0000259" key="2">
    <source>
        <dbReference type="PROSITE" id="PS50206"/>
    </source>
</evidence>
<dbReference type="Gene3D" id="3.30.70.100">
    <property type="match status" value="1"/>
</dbReference>
<dbReference type="InterPro" id="IPR022111">
    <property type="entry name" value="Rhodanese_C"/>
</dbReference>